<dbReference type="AlphaFoldDB" id="A0AAW0DNH6"/>
<dbReference type="PRINTS" id="PR00463">
    <property type="entry name" value="EP450I"/>
</dbReference>
<accession>A0AAW0DNH6</accession>
<evidence type="ECO:0000256" key="4">
    <source>
        <dbReference type="ARBA" id="ARBA00022617"/>
    </source>
</evidence>
<name>A0AAW0DNH6_9AGAR</name>
<comment type="caution">
    <text evidence="11">The sequence shown here is derived from an EMBL/GenBank/DDBJ whole genome shotgun (WGS) entry which is preliminary data.</text>
</comment>
<reference evidence="11 12" key="1">
    <citation type="submission" date="2024-01" db="EMBL/GenBank/DDBJ databases">
        <title>A draft genome for a cacao thread blight-causing isolate of Paramarasmius palmivorus.</title>
        <authorList>
            <person name="Baruah I.K."/>
            <person name="Bukari Y."/>
            <person name="Amoako-Attah I."/>
            <person name="Meinhardt L.W."/>
            <person name="Bailey B.A."/>
            <person name="Cohen S.P."/>
        </authorList>
    </citation>
    <scope>NUCLEOTIDE SEQUENCE [LARGE SCALE GENOMIC DNA]</scope>
    <source>
        <strain evidence="11 12">GH-12</strain>
    </source>
</reference>
<evidence type="ECO:0000256" key="8">
    <source>
        <dbReference type="ARBA" id="ARBA00023033"/>
    </source>
</evidence>
<dbReference type="GO" id="GO:0004497">
    <property type="term" value="F:monooxygenase activity"/>
    <property type="evidence" value="ECO:0007669"/>
    <property type="project" value="UniProtKB-KW"/>
</dbReference>
<dbReference type="Proteomes" id="UP001383192">
    <property type="component" value="Unassembled WGS sequence"/>
</dbReference>
<proteinExistence type="inferred from homology"/>
<sequence length="525" mass="59276">MFHLTTDTVISSVLFAVLLEILRRSTKRRSSNLPLPPGPPKLPFVGNLHQIPSSKEHEVYQQWSEQYAHEDGIIHIDVGGTSIVILNTAKAAADLLDKRSKIYSSCTRPPMPMVLDLMGWDWNFGLQPYGDNWRAHRRVFLQAFNPNSSKSFLPKQTKASHLLLGRLLEDPESFMDLLRHHAGEIIMSIAYGIEVLPKDDPYVTLAQDAIKPLLDAMVPGAFLVDSLPFLKYVPSWMPGAGFKRKAREWRDLALKMVNQPFSVGKAIIETGDYTTSFVSESLQKLKENAPGSAHQENLIREAAGSMYIAGSDTTVAAIAAFIFAMLAAPDAQRKAQEEIDRVAPNRLPTFEDVKLMPYVTAAIWESLRWKNVLNLGLPHYLEEEDEYCGYRIPKGSTVFSNIWAILHDERIYPQPFEFKPERYLQNKEHGIEIDNTFKDSIFTVFGYGRRICPGRHMAYASVWIVAASILKVFEISKARDEFGNIVEPLYVPQSLIISTPLPFKCSIKPRSAEAEELIMAVRDVK</sequence>
<keyword evidence="7 9" id="KW-0408">Iron</keyword>
<dbReference type="PROSITE" id="PS00086">
    <property type="entry name" value="CYTOCHROME_P450"/>
    <property type="match status" value="1"/>
</dbReference>
<dbReference type="Pfam" id="PF00067">
    <property type="entry name" value="p450"/>
    <property type="match status" value="1"/>
</dbReference>
<evidence type="ECO:0000256" key="7">
    <source>
        <dbReference type="ARBA" id="ARBA00023004"/>
    </source>
</evidence>
<dbReference type="EMBL" id="JAYKXP010000011">
    <property type="protein sequence ID" value="KAK7052987.1"/>
    <property type="molecule type" value="Genomic_DNA"/>
</dbReference>
<dbReference type="SUPFAM" id="SSF48264">
    <property type="entry name" value="Cytochrome P450"/>
    <property type="match status" value="1"/>
</dbReference>
<evidence type="ECO:0000313" key="11">
    <source>
        <dbReference type="EMBL" id="KAK7052987.1"/>
    </source>
</evidence>
<keyword evidence="5 9" id="KW-0479">Metal-binding</keyword>
<dbReference type="PANTHER" id="PTHR46300:SF7">
    <property type="entry name" value="P450, PUTATIVE (EUROFUNG)-RELATED"/>
    <property type="match status" value="1"/>
</dbReference>
<dbReference type="GO" id="GO:0016705">
    <property type="term" value="F:oxidoreductase activity, acting on paired donors, with incorporation or reduction of molecular oxygen"/>
    <property type="evidence" value="ECO:0007669"/>
    <property type="project" value="InterPro"/>
</dbReference>
<evidence type="ECO:0000256" key="1">
    <source>
        <dbReference type="ARBA" id="ARBA00001971"/>
    </source>
</evidence>
<evidence type="ECO:0000256" key="9">
    <source>
        <dbReference type="PIRSR" id="PIRSR602401-1"/>
    </source>
</evidence>
<dbReference type="CDD" id="cd11065">
    <property type="entry name" value="CYP64-like"/>
    <property type="match status" value="1"/>
</dbReference>
<dbReference type="GO" id="GO:0005506">
    <property type="term" value="F:iron ion binding"/>
    <property type="evidence" value="ECO:0007669"/>
    <property type="project" value="InterPro"/>
</dbReference>
<dbReference type="PANTHER" id="PTHR46300">
    <property type="entry name" value="P450, PUTATIVE (EUROFUNG)-RELATED-RELATED"/>
    <property type="match status" value="1"/>
</dbReference>
<keyword evidence="8 10" id="KW-0503">Monooxygenase</keyword>
<gene>
    <name evidence="11" type="ORF">VNI00_004308</name>
</gene>
<keyword evidence="4 9" id="KW-0349">Heme</keyword>
<dbReference type="InterPro" id="IPR002401">
    <property type="entry name" value="Cyt_P450_E_grp-I"/>
</dbReference>
<protein>
    <recommendedName>
        <fullName evidence="13">Cytochrome P450</fullName>
    </recommendedName>
</protein>
<keyword evidence="12" id="KW-1185">Reference proteome</keyword>
<evidence type="ECO:0000313" key="12">
    <source>
        <dbReference type="Proteomes" id="UP001383192"/>
    </source>
</evidence>
<dbReference type="InterPro" id="IPR001128">
    <property type="entry name" value="Cyt_P450"/>
</dbReference>
<dbReference type="InterPro" id="IPR017972">
    <property type="entry name" value="Cyt_P450_CS"/>
</dbReference>
<comment type="pathway">
    <text evidence="2">Secondary metabolite biosynthesis.</text>
</comment>
<feature type="binding site" description="axial binding residue" evidence="9">
    <location>
        <position position="452"/>
    </location>
    <ligand>
        <name>heme</name>
        <dbReference type="ChEBI" id="CHEBI:30413"/>
    </ligand>
    <ligandPart>
        <name>Fe</name>
        <dbReference type="ChEBI" id="CHEBI:18248"/>
    </ligandPart>
</feature>
<evidence type="ECO:0000256" key="2">
    <source>
        <dbReference type="ARBA" id="ARBA00005179"/>
    </source>
</evidence>
<comment type="cofactor">
    <cofactor evidence="1 9">
        <name>heme</name>
        <dbReference type="ChEBI" id="CHEBI:30413"/>
    </cofactor>
</comment>
<dbReference type="GO" id="GO:0020037">
    <property type="term" value="F:heme binding"/>
    <property type="evidence" value="ECO:0007669"/>
    <property type="project" value="InterPro"/>
</dbReference>
<evidence type="ECO:0000256" key="5">
    <source>
        <dbReference type="ARBA" id="ARBA00022723"/>
    </source>
</evidence>
<evidence type="ECO:0000256" key="10">
    <source>
        <dbReference type="RuleBase" id="RU000461"/>
    </source>
</evidence>
<keyword evidence="6 10" id="KW-0560">Oxidoreductase</keyword>
<evidence type="ECO:0000256" key="6">
    <source>
        <dbReference type="ARBA" id="ARBA00023002"/>
    </source>
</evidence>
<dbReference type="InterPro" id="IPR050364">
    <property type="entry name" value="Cytochrome_P450_fung"/>
</dbReference>
<evidence type="ECO:0000256" key="3">
    <source>
        <dbReference type="ARBA" id="ARBA00010617"/>
    </source>
</evidence>
<evidence type="ECO:0008006" key="13">
    <source>
        <dbReference type="Google" id="ProtNLM"/>
    </source>
</evidence>
<dbReference type="InterPro" id="IPR036396">
    <property type="entry name" value="Cyt_P450_sf"/>
</dbReference>
<dbReference type="Gene3D" id="1.10.630.10">
    <property type="entry name" value="Cytochrome P450"/>
    <property type="match status" value="1"/>
</dbReference>
<organism evidence="11 12">
    <name type="scientific">Paramarasmius palmivorus</name>
    <dbReference type="NCBI Taxonomy" id="297713"/>
    <lineage>
        <taxon>Eukaryota</taxon>
        <taxon>Fungi</taxon>
        <taxon>Dikarya</taxon>
        <taxon>Basidiomycota</taxon>
        <taxon>Agaricomycotina</taxon>
        <taxon>Agaricomycetes</taxon>
        <taxon>Agaricomycetidae</taxon>
        <taxon>Agaricales</taxon>
        <taxon>Marasmiineae</taxon>
        <taxon>Marasmiaceae</taxon>
        <taxon>Paramarasmius</taxon>
    </lineage>
</organism>
<comment type="similarity">
    <text evidence="3 10">Belongs to the cytochrome P450 family.</text>
</comment>